<dbReference type="PROSITE" id="PS50010">
    <property type="entry name" value="DH_2"/>
    <property type="match status" value="1"/>
</dbReference>
<evidence type="ECO:0000313" key="3">
    <source>
        <dbReference type="Proteomes" id="UP001516464"/>
    </source>
</evidence>
<evidence type="ECO:0000313" key="2">
    <source>
        <dbReference type="EMBL" id="KAF7684653.1"/>
    </source>
</evidence>
<protein>
    <submittedName>
        <fullName evidence="2">T-lymphoma invasion and metastasis-inducing protein 2</fullName>
    </submittedName>
</protein>
<gene>
    <name evidence="2" type="primary">TIAM2</name>
    <name evidence="2" type="ORF">TCON_0142</name>
</gene>
<dbReference type="EMBL" id="SBIQ01000005">
    <property type="protein sequence ID" value="KAF7684653.1"/>
    <property type="molecule type" value="Genomic_DNA"/>
</dbReference>
<dbReference type="SMART" id="SM00325">
    <property type="entry name" value="RhoGEF"/>
    <property type="match status" value="1"/>
</dbReference>
<keyword evidence="3" id="KW-1185">Reference proteome</keyword>
<feature type="domain" description="DH" evidence="1">
    <location>
        <begin position="263"/>
        <end position="451"/>
    </location>
</feature>
<dbReference type="InterPro" id="IPR035899">
    <property type="entry name" value="DBL_dom_sf"/>
</dbReference>
<dbReference type="PANTHER" id="PTHR12673">
    <property type="entry name" value="FACIOGENITAL DYSPLASIA PROTEIN"/>
    <property type="match status" value="1"/>
</dbReference>
<dbReference type="Pfam" id="PF00621">
    <property type="entry name" value="RhoGEF"/>
    <property type="match status" value="1"/>
</dbReference>
<dbReference type="Gene3D" id="1.20.900.10">
    <property type="entry name" value="Dbl homology (DH) domain"/>
    <property type="match status" value="1"/>
</dbReference>
<sequence>MEIDITRSARTTIKEYKPEDCVPPLGTYRLFYKPYRHDNYMGDIEILGPIVISTHSEETITRIYIRSIIGLKEYFFYTSHLNINTYEHLKYGLQRYILDFKNSNMEMAIPCVQQKDNFSLLSSKLKNLFVGNSVSNKNKDDTVSVSSNGSSINTARDSINNVKMEMMKKINQVKAEKILNELIVVEPAYYGMIENLDDTSNKDELTVNVIIDKNKDNSILYSLLGNKMKKEEFVLLKRRKRLEGELEVSVIGLNGKGKESRSGKYHSLMELVDTQRNYISHLHDFMNEFIEPLKGCFNTIEEYQTYINDIFGPLIKVYNFEKELSKLLEEAIEGCDPEGNNVDEKIDLVFEMFFSKMEDFYEYYDYFTKYNDTLEKIKNKKTDKSFKKILCNKNAKMDIEGYMILPVQRLVRYKLLLRNIYKFMNKESKCIGKIESVLHSFDLLLQRLNEERGVYDGVRLSFKIQRIVKDCPPDILKNNRIFISQLDCLDSSDSYLTLFLFTDMLIIAGRRNNTIIDVTTDEAKDVFFFVKSVFLENVIIKKRKYPRFVLEFSEKVSEHEYKKMNNSIVVRDDYNILESVSFFCDDKKLYNKFLNDLTFYQNNLKLLKYKNELFVKTEDSFNIYFHVFDINEYSKYKLECDISIDCTQNFDTFVRLPKFSLSGTISDDGRIRIEDIHNRKYFSNEKGIDDLKKHIVCYLRNTFDVFTALPPFTNYKVLNIRNEAIIQYKYLKALGCLKLNDFITFTSSPIPLAEKIDRFVTLLNYTEKRIKKLFESGKLLSTVSAEDADCDNNAHSITLEEAMKLGPLYCNGNASVCNKILEKIMKRGEIKLSSLDKYNIVDITSSIIYYLKKNIYDFITFEQINHSHSFIESVNSNEWFNSLCNDNVMFCPVIRHFVSLSEIVSVRLYLHLFEFLYLGCNCNLYKLKIVLYKAMNQSISTK</sequence>
<proteinExistence type="predicted"/>
<accession>A0ABQ7I2R6</accession>
<dbReference type="PANTHER" id="PTHR12673:SF159">
    <property type="entry name" value="LD03170P"/>
    <property type="match status" value="1"/>
</dbReference>
<name>A0ABQ7I2R6_9MICR</name>
<reference evidence="2 3" key="1">
    <citation type="submission" date="2019-01" db="EMBL/GenBank/DDBJ databases">
        <title>Genomes sequencing and comparative genomics of infectious freshwater microsporidia, Cucumispora dikerogammari and Thelohania contejeani.</title>
        <authorList>
            <person name="Cormier A."/>
            <person name="Giraud I."/>
            <person name="Wattier R."/>
            <person name="Teixeira M."/>
            <person name="Grandjean F."/>
            <person name="Rigaud T."/>
            <person name="Cordaux R."/>
        </authorList>
    </citation>
    <scope>NUCLEOTIDE SEQUENCE [LARGE SCALE GENOMIC DNA]</scope>
    <source>
        <strain evidence="2">T1</strain>
        <tissue evidence="2">Spores</tissue>
    </source>
</reference>
<dbReference type="InterPro" id="IPR051092">
    <property type="entry name" value="FYVE_RhoGEF_PH"/>
</dbReference>
<comment type="caution">
    <text evidence="2">The sequence shown here is derived from an EMBL/GenBank/DDBJ whole genome shotgun (WGS) entry which is preliminary data.</text>
</comment>
<dbReference type="InterPro" id="IPR000219">
    <property type="entry name" value="DH_dom"/>
</dbReference>
<dbReference type="SUPFAM" id="SSF48065">
    <property type="entry name" value="DBL homology domain (DH-domain)"/>
    <property type="match status" value="1"/>
</dbReference>
<organism evidence="2 3">
    <name type="scientific">Astathelohania contejeani</name>
    <dbReference type="NCBI Taxonomy" id="164912"/>
    <lineage>
        <taxon>Eukaryota</taxon>
        <taxon>Fungi</taxon>
        <taxon>Fungi incertae sedis</taxon>
        <taxon>Microsporidia</taxon>
        <taxon>Astathelohaniidae</taxon>
        <taxon>Astathelohania</taxon>
    </lineage>
</organism>
<dbReference type="Proteomes" id="UP001516464">
    <property type="component" value="Unassembled WGS sequence"/>
</dbReference>
<evidence type="ECO:0000259" key="1">
    <source>
        <dbReference type="PROSITE" id="PS50010"/>
    </source>
</evidence>